<feature type="signal peptide" evidence="1">
    <location>
        <begin position="1"/>
        <end position="20"/>
    </location>
</feature>
<evidence type="ECO:0000313" key="2">
    <source>
        <dbReference type="EMBL" id="MFC6280415.1"/>
    </source>
</evidence>
<comment type="caution">
    <text evidence="2">The sequence shown here is derived from an EMBL/GenBank/DDBJ whole genome shotgun (WGS) entry which is preliminary data.</text>
</comment>
<organism evidence="2 3">
    <name type="scientific">Polaromonas aquatica</name>
    <dbReference type="NCBI Taxonomy" id="332657"/>
    <lineage>
        <taxon>Bacteria</taxon>
        <taxon>Pseudomonadati</taxon>
        <taxon>Pseudomonadota</taxon>
        <taxon>Betaproteobacteria</taxon>
        <taxon>Burkholderiales</taxon>
        <taxon>Comamonadaceae</taxon>
        <taxon>Polaromonas</taxon>
    </lineage>
</organism>
<keyword evidence="3" id="KW-1185">Reference proteome</keyword>
<feature type="chain" id="PRO_5046596562" evidence="1">
    <location>
        <begin position="21"/>
        <end position="128"/>
    </location>
</feature>
<protein>
    <submittedName>
        <fullName evidence="2">Uncharacterized protein</fullName>
    </submittedName>
</protein>
<gene>
    <name evidence="2" type="ORF">ACFQND_04125</name>
</gene>
<accession>A0ABW1TUA6</accession>
<name>A0ABW1TUA6_9BURK</name>
<evidence type="ECO:0000256" key="1">
    <source>
        <dbReference type="SAM" id="SignalP"/>
    </source>
</evidence>
<dbReference type="EMBL" id="JBHSRS010000012">
    <property type="protein sequence ID" value="MFC6280415.1"/>
    <property type="molecule type" value="Genomic_DNA"/>
</dbReference>
<sequence length="128" mass="13471">MHRFIFLLFLAMTFLQPAVSGMPRFAAQSDVALSAEVKAGNSNFSQGKASHANTCFSHIEAFPAGAPAGCNAGQPCSLCNVCQVCHQAAMTESQPPAPGHISIRPSFPSVASGYFSAERAQSFKPPIL</sequence>
<proteinExistence type="predicted"/>
<dbReference type="Proteomes" id="UP001596270">
    <property type="component" value="Unassembled WGS sequence"/>
</dbReference>
<evidence type="ECO:0000313" key="3">
    <source>
        <dbReference type="Proteomes" id="UP001596270"/>
    </source>
</evidence>
<keyword evidence="1" id="KW-0732">Signal</keyword>
<reference evidence="3" key="1">
    <citation type="journal article" date="2019" name="Int. J. Syst. Evol. Microbiol.">
        <title>The Global Catalogue of Microorganisms (GCM) 10K type strain sequencing project: providing services to taxonomists for standard genome sequencing and annotation.</title>
        <authorList>
            <consortium name="The Broad Institute Genomics Platform"/>
            <consortium name="The Broad Institute Genome Sequencing Center for Infectious Disease"/>
            <person name="Wu L."/>
            <person name="Ma J."/>
        </authorList>
    </citation>
    <scope>NUCLEOTIDE SEQUENCE [LARGE SCALE GENOMIC DNA]</scope>
    <source>
        <strain evidence="3">CCUG 39402</strain>
    </source>
</reference>